<evidence type="ECO:0000313" key="5">
    <source>
        <dbReference type="Proteomes" id="UP001500279"/>
    </source>
</evidence>
<evidence type="ECO:0000259" key="3">
    <source>
        <dbReference type="Pfam" id="PF13524"/>
    </source>
</evidence>
<dbReference type="Proteomes" id="UP001500279">
    <property type="component" value="Unassembled WGS sequence"/>
</dbReference>
<comment type="caution">
    <text evidence="4">The sequence shown here is derived from an EMBL/GenBank/DDBJ whole genome shotgun (WGS) entry which is preliminary data.</text>
</comment>
<evidence type="ECO:0000256" key="2">
    <source>
        <dbReference type="ARBA" id="ARBA00022679"/>
    </source>
</evidence>
<accession>A0ABN1K084</accession>
<dbReference type="SUPFAM" id="SSF53756">
    <property type="entry name" value="UDP-Glycosyltransferase/glycogen phosphorylase"/>
    <property type="match status" value="1"/>
</dbReference>
<organism evidence="4 5">
    <name type="scientific">Ideonella azotifigens</name>
    <dbReference type="NCBI Taxonomy" id="513160"/>
    <lineage>
        <taxon>Bacteria</taxon>
        <taxon>Pseudomonadati</taxon>
        <taxon>Pseudomonadota</taxon>
        <taxon>Betaproteobacteria</taxon>
        <taxon>Burkholderiales</taxon>
        <taxon>Sphaerotilaceae</taxon>
        <taxon>Ideonella</taxon>
    </lineage>
</organism>
<keyword evidence="2" id="KW-0808">Transferase</keyword>
<dbReference type="PANTHER" id="PTHR12526">
    <property type="entry name" value="GLYCOSYLTRANSFERASE"/>
    <property type="match status" value="1"/>
</dbReference>
<keyword evidence="1" id="KW-0328">Glycosyltransferase</keyword>
<sequence>MSSPASRGSVVWLSTDPQAPSFRHRLAPVMPVVESLGWRNELRVLPERLYGWRIWQLRHLLRASSAVVLHKLRLEPWEMRLLQRLQPRSMFDLDDAIWLRQPKYIGHLRPASPRRRRNFEAACRQSRLVTVGNAELARHATAGGASRVEIVPTPVDAAAYPAQRSGSSSGATLAWVGLPHNLAYLAPLRPVLARLAQRHPELKLRVISSDWPDWDDVPIEKVHWSAEGETAAIAGADIGLMPLSDDPFARGKCAFKLLQYMAAGLPCVASPVGANCEVVVPGQTGWLANKPAEWEHALETLIQHPEQRQAMGTAGRQRVLTHYDRPLLSGRMARLIDRLASGQFDRPAKLRVR</sequence>
<evidence type="ECO:0000256" key="1">
    <source>
        <dbReference type="ARBA" id="ARBA00022676"/>
    </source>
</evidence>
<name>A0ABN1K084_9BURK</name>
<feature type="domain" description="Spore protein YkvP/CgeB glycosyl transferase-like" evidence="3">
    <location>
        <begin position="192"/>
        <end position="324"/>
    </location>
</feature>
<dbReference type="CDD" id="cd03801">
    <property type="entry name" value="GT4_PimA-like"/>
    <property type="match status" value="1"/>
</dbReference>
<proteinExistence type="predicted"/>
<dbReference type="RefSeq" id="WP_231013181.1">
    <property type="nucleotide sequence ID" value="NZ_BAAAEW010000013.1"/>
</dbReference>
<dbReference type="Gene3D" id="3.40.50.2000">
    <property type="entry name" value="Glycogen Phosphorylase B"/>
    <property type="match status" value="1"/>
</dbReference>
<dbReference type="EMBL" id="BAAAEW010000013">
    <property type="protein sequence ID" value="GAA0750996.1"/>
    <property type="molecule type" value="Genomic_DNA"/>
</dbReference>
<dbReference type="PANTHER" id="PTHR12526:SF510">
    <property type="entry name" value="D-INOSITOL 3-PHOSPHATE GLYCOSYLTRANSFERASE"/>
    <property type="match status" value="1"/>
</dbReference>
<protein>
    <recommendedName>
        <fullName evidence="3">Spore protein YkvP/CgeB glycosyl transferase-like domain-containing protein</fullName>
    </recommendedName>
</protein>
<gene>
    <name evidence="4" type="ORF">GCM10009107_23330</name>
</gene>
<dbReference type="Pfam" id="PF13524">
    <property type="entry name" value="Glyco_trans_1_2"/>
    <property type="match status" value="1"/>
</dbReference>
<keyword evidence="5" id="KW-1185">Reference proteome</keyword>
<evidence type="ECO:0000313" key="4">
    <source>
        <dbReference type="EMBL" id="GAA0750996.1"/>
    </source>
</evidence>
<reference evidence="4 5" key="1">
    <citation type="journal article" date="2019" name="Int. J. Syst. Evol. Microbiol.">
        <title>The Global Catalogue of Microorganisms (GCM) 10K type strain sequencing project: providing services to taxonomists for standard genome sequencing and annotation.</title>
        <authorList>
            <consortium name="The Broad Institute Genomics Platform"/>
            <consortium name="The Broad Institute Genome Sequencing Center for Infectious Disease"/>
            <person name="Wu L."/>
            <person name="Ma J."/>
        </authorList>
    </citation>
    <scope>NUCLEOTIDE SEQUENCE [LARGE SCALE GENOMIC DNA]</scope>
    <source>
        <strain evidence="4 5">JCM 15503</strain>
    </source>
</reference>
<dbReference type="InterPro" id="IPR055259">
    <property type="entry name" value="YkvP/CgeB_Glyco_trans-like"/>
</dbReference>